<dbReference type="STRING" id="1122252.SAMN05660443_1136"/>
<dbReference type="PANTHER" id="PTHR33932">
    <property type="entry name" value="NA(+)/H(+) ANTIPORTER SUBUNIT B"/>
    <property type="match status" value="1"/>
</dbReference>
<feature type="domain" description="Na+/H+ antiporter MnhB subunit-related protein" evidence="8">
    <location>
        <begin position="186"/>
        <end position="271"/>
    </location>
</feature>
<dbReference type="EMBL" id="FOLH01000002">
    <property type="protein sequence ID" value="SFC01279.1"/>
    <property type="molecule type" value="Genomic_DNA"/>
</dbReference>
<feature type="transmembrane region" description="Helical" evidence="7">
    <location>
        <begin position="90"/>
        <end position="109"/>
    </location>
</feature>
<dbReference type="Proteomes" id="UP000199058">
    <property type="component" value="Unassembled WGS sequence"/>
</dbReference>
<dbReference type="OrthoDB" id="4962908at2"/>
<comment type="subcellular location">
    <subcellularLocation>
        <location evidence="1">Cell membrane</location>
        <topology evidence="1">Multi-pass membrane protein</topology>
    </subcellularLocation>
</comment>
<feature type="transmembrane region" description="Helical" evidence="7">
    <location>
        <begin position="240"/>
        <end position="259"/>
    </location>
</feature>
<evidence type="ECO:0000256" key="6">
    <source>
        <dbReference type="ARBA" id="ARBA00023136"/>
    </source>
</evidence>
<keyword evidence="5 7" id="KW-1133">Transmembrane helix</keyword>
<dbReference type="PANTHER" id="PTHR33932:SF4">
    <property type="entry name" value="NA(+)_H(+) ANTIPORTER SUBUNIT B"/>
    <property type="match status" value="1"/>
</dbReference>
<evidence type="ECO:0000256" key="7">
    <source>
        <dbReference type="SAM" id="Phobius"/>
    </source>
</evidence>
<dbReference type="InterPro" id="IPR050622">
    <property type="entry name" value="CPA3_antiporter_subunitB"/>
</dbReference>
<dbReference type="GO" id="GO:0005886">
    <property type="term" value="C:plasma membrane"/>
    <property type="evidence" value="ECO:0007669"/>
    <property type="project" value="UniProtKB-SubCell"/>
</dbReference>
<dbReference type="InterPro" id="IPR025383">
    <property type="entry name" value="MrpA_C/MbhD"/>
</dbReference>
<keyword evidence="11" id="KW-1185">Reference proteome</keyword>
<evidence type="ECO:0000256" key="2">
    <source>
        <dbReference type="ARBA" id="ARBA00009425"/>
    </source>
</evidence>
<dbReference type="Gene3D" id="1.20.120.1200">
    <property type="entry name" value="NADH-ubiquinone/plastoquinone oxidoreductase chain 6, subunit NuoJ"/>
    <property type="match status" value="1"/>
</dbReference>
<accession>A0A1I1FP05</accession>
<dbReference type="InterPro" id="IPR042106">
    <property type="entry name" value="Nuo/plastoQ_OxRdtase_6_NuoJ"/>
</dbReference>
<dbReference type="Pfam" id="PF13244">
    <property type="entry name" value="MbhD"/>
    <property type="match status" value="1"/>
</dbReference>
<dbReference type="RefSeq" id="WP_143089488.1">
    <property type="nucleotide sequence ID" value="NZ_FOLH01000002.1"/>
</dbReference>
<evidence type="ECO:0000313" key="10">
    <source>
        <dbReference type="EMBL" id="SFC01279.1"/>
    </source>
</evidence>
<evidence type="ECO:0000259" key="8">
    <source>
        <dbReference type="Pfam" id="PF04039"/>
    </source>
</evidence>
<evidence type="ECO:0000256" key="4">
    <source>
        <dbReference type="ARBA" id="ARBA00022692"/>
    </source>
</evidence>
<keyword evidence="4 7" id="KW-0812">Transmembrane</keyword>
<comment type="similarity">
    <text evidence="2">Belongs to the CPA3 antiporters (TC 2.A.63) subunit B family.</text>
</comment>
<proteinExistence type="inferred from homology"/>
<evidence type="ECO:0000259" key="9">
    <source>
        <dbReference type="Pfam" id="PF13244"/>
    </source>
</evidence>
<organism evidence="10 11">
    <name type="scientific">Marinospirillum celere</name>
    <dbReference type="NCBI Taxonomy" id="1122252"/>
    <lineage>
        <taxon>Bacteria</taxon>
        <taxon>Pseudomonadati</taxon>
        <taxon>Pseudomonadota</taxon>
        <taxon>Gammaproteobacteria</taxon>
        <taxon>Oceanospirillales</taxon>
        <taxon>Oceanospirillaceae</taxon>
        <taxon>Marinospirillum</taxon>
    </lineage>
</organism>
<name>A0A1I1FP05_9GAMM</name>
<reference evidence="10 11" key="1">
    <citation type="submission" date="2016-10" db="EMBL/GenBank/DDBJ databases">
        <authorList>
            <person name="de Groot N.N."/>
        </authorList>
    </citation>
    <scope>NUCLEOTIDE SEQUENCE [LARGE SCALE GENOMIC DNA]</scope>
    <source>
        <strain evidence="10 11">DSM 18438</strain>
    </source>
</reference>
<feature type="transmembrane region" description="Helical" evidence="7">
    <location>
        <begin position="279"/>
        <end position="298"/>
    </location>
</feature>
<dbReference type="AlphaFoldDB" id="A0A1I1FP05"/>
<feature type="domain" description="MrpA C-terminal/MbhD" evidence="9">
    <location>
        <begin position="11"/>
        <end position="74"/>
    </location>
</feature>
<feature type="transmembrane region" description="Helical" evidence="7">
    <location>
        <begin position="148"/>
        <end position="165"/>
    </location>
</feature>
<sequence>MILDWLLAGALIGTAAGVLLTRDLYRSVVLFIIFGLLMALVWVRVEAPDLALAEAAIGAGLTGVLFLDALGHLNPDKAAAVRQKYRQPLLSGLAFLLALGVTGLLWMALVDSPQPGVHLPEIVDQQLLASGVEHPITAVLLSFRAYDTLLEVAVILVAVVVGLALRFSQEDQPAETQVLSPLLQKMLVWLLPLMLMVAIYLLWIGSYRSGGAFQAAAVLAAMAVLMRMSGTPIPGHSNLYLLRIGLVVGLGLFLLLGSVDLVSGGNFLAWPEGWEKASILVVEGALTFSLGMLLFSLFEASPAPKQASMTRGGGA</sequence>
<protein>
    <submittedName>
        <fullName evidence="10">Uncharacterized MnhB-related membrane protein</fullName>
    </submittedName>
</protein>
<evidence type="ECO:0000256" key="1">
    <source>
        <dbReference type="ARBA" id="ARBA00004651"/>
    </source>
</evidence>
<feature type="transmembrane region" description="Helical" evidence="7">
    <location>
        <begin position="51"/>
        <end position="70"/>
    </location>
</feature>
<feature type="transmembrane region" description="Helical" evidence="7">
    <location>
        <begin position="186"/>
        <end position="205"/>
    </location>
</feature>
<feature type="transmembrane region" description="Helical" evidence="7">
    <location>
        <begin position="28"/>
        <end position="45"/>
    </location>
</feature>
<evidence type="ECO:0000256" key="5">
    <source>
        <dbReference type="ARBA" id="ARBA00022989"/>
    </source>
</evidence>
<feature type="transmembrane region" description="Helical" evidence="7">
    <location>
        <begin position="6"/>
        <end position="21"/>
    </location>
</feature>
<keyword evidence="3" id="KW-1003">Cell membrane</keyword>
<gene>
    <name evidence="10" type="ORF">SAMN05660443_1136</name>
</gene>
<evidence type="ECO:0000256" key="3">
    <source>
        <dbReference type="ARBA" id="ARBA00022475"/>
    </source>
</evidence>
<keyword evidence="6 7" id="KW-0472">Membrane</keyword>
<dbReference type="InterPro" id="IPR007182">
    <property type="entry name" value="MnhB"/>
</dbReference>
<evidence type="ECO:0000313" key="11">
    <source>
        <dbReference type="Proteomes" id="UP000199058"/>
    </source>
</evidence>
<feature type="transmembrane region" description="Helical" evidence="7">
    <location>
        <begin position="211"/>
        <end position="228"/>
    </location>
</feature>
<dbReference type="Pfam" id="PF04039">
    <property type="entry name" value="MnhB"/>
    <property type="match status" value="1"/>
</dbReference>